<proteinExistence type="predicted"/>
<reference evidence="1" key="1">
    <citation type="submission" date="2014-05" db="EMBL/GenBank/DDBJ databases">
        <authorList>
            <person name="Chronopoulou M."/>
        </authorList>
    </citation>
    <scope>NUCLEOTIDE SEQUENCE</scope>
    <source>
        <tissue evidence="1">Whole organism</tissue>
    </source>
</reference>
<sequence length="61" mass="7521">AIRYKGTITFVHFINTFQTFFVIEKFNTIKMHIFISINQRILNDHYSCPFLFFFRLHYLNL</sequence>
<dbReference type="AlphaFoldDB" id="A0A0K2TIB2"/>
<dbReference type="EMBL" id="HACA01008194">
    <property type="protein sequence ID" value="CDW25555.1"/>
    <property type="molecule type" value="Transcribed_RNA"/>
</dbReference>
<organism evidence="1">
    <name type="scientific">Lepeophtheirus salmonis</name>
    <name type="common">Salmon louse</name>
    <name type="synonym">Caligus salmonis</name>
    <dbReference type="NCBI Taxonomy" id="72036"/>
    <lineage>
        <taxon>Eukaryota</taxon>
        <taxon>Metazoa</taxon>
        <taxon>Ecdysozoa</taxon>
        <taxon>Arthropoda</taxon>
        <taxon>Crustacea</taxon>
        <taxon>Multicrustacea</taxon>
        <taxon>Hexanauplia</taxon>
        <taxon>Copepoda</taxon>
        <taxon>Siphonostomatoida</taxon>
        <taxon>Caligidae</taxon>
        <taxon>Lepeophtheirus</taxon>
    </lineage>
</organism>
<evidence type="ECO:0000313" key="1">
    <source>
        <dbReference type="EMBL" id="CDW25555.1"/>
    </source>
</evidence>
<name>A0A0K2TIB2_LEPSM</name>
<feature type="non-terminal residue" evidence="1">
    <location>
        <position position="1"/>
    </location>
</feature>
<accession>A0A0K2TIB2</accession>
<protein>
    <submittedName>
        <fullName evidence="1">Uncharacterized protein</fullName>
    </submittedName>
</protein>